<dbReference type="GO" id="GO:1904158">
    <property type="term" value="P:axonemal central apparatus assembly"/>
    <property type="evidence" value="ECO:0007669"/>
    <property type="project" value="TreeGrafter"/>
</dbReference>
<dbReference type="GO" id="GO:0003341">
    <property type="term" value="P:cilium movement"/>
    <property type="evidence" value="ECO:0007669"/>
    <property type="project" value="TreeGrafter"/>
</dbReference>
<sequence>MITLTVVTVPSETSKTHETVGIYVEDNDPAVQERGLLVDLTARPATPGITCDLSVHGDIATIFEEQQVVVRLDQYDKTLRAFAKDDRTFTFGTVLVKHRVEERFRIANSSPLPCTVHVQIQPASLGSSASFALAMSSATINNSSNNYSSNGNSSAVKNTPKPEGYDLGNTPSGTLYTTQLTLPPFESRFVTVGFTPSSMQKFDARFVALVENGTDPKTNMLLFSFTG</sequence>
<reference evidence="2" key="1">
    <citation type="journal article" date="2014" name="PLoS ONE">
        <title>Transcriptome-Based Identification of ABC Transporters in the Western Tarnished Plant Bug Lygus hesperus.</title>
        <authorList>
            <person name="Hull J.J."/>
            <person name="Chaney K."/>
            <person name="Geib S.M."/>
            <person name="Fabrick J.A."/>
            <person name="Brent C.S."/>
            <person name="Walsh D."/>
            <person name="Lavine L.C."/>
        </authorList>
    </citation>
    <scope>NUCLEOTIDE SEQUENCE</scope>
</reference>
<dbReference type="AlphaFoldDB" id="A0A0A9YB47"/>
<feature type="region of interest" description="Disordered" evidence="1">
    <location>
        <begin position="144"/>
        <end position="165"/>
    </location>
</feature>
<proteinExistence type="predicted"/>
<dbReference type="EMBL" id="GBHO01013302">
    <property type="protein sequence ID" value="JAG30302.1"/>
    <property type="molecule type" value="Transcribed_RNA"/>
</dbReference>
<dbReference type="InterPro" id="IPR013783">
    <property type="entry name" value="Ig-like_fold"/>
</dbReference>
<organism evidence="2">
    <name type="scientific">Lygus hesperus</name>
    <name type="common">Western plant bug</name>
    <dbReference type="NCBI Taxonomy" id="30085"/>
    <lineage>
        <taxon>Eukaryota</taxon>
        <taxon>Metazoa</taxon>
        <taxon>Ecdysozoa</taxon>
        <taxon>Arthropoda</taxon>
        <taxon>Hexapoda</taxon>
        <taxon>Insecta</taxon>
        <taxon>Pterygota</taxon>
        <taxon>Neoptera</taxon>
        <taxon>Paraneoptera</taxon>
        <taxon>Hemiptera</taxon>
        <taxon>Heteroptera</taxon>
        <taxon>Panheteroptera</taxon>
        <taxon>Cimicomorpha</taxon>
        <taxon>Miridae</taxon>
        <taxon>Mirini</taxon>
        <taxon>Lygus</taxon>
    </lineage>
</organism>
<dbReference type="Gene3D" id="2.60.40.10">
    <property type="entry name" value="Immunoglobulins"/>
    <property type="match status" value="1"/>
</dbReference>
<reference evidence="3" key="3">
    <citation type="journal article" date="2016" name="Gigascience">
        <title>De novo construction of an expanded transcriptome assembly for the western tarnished plant bug, Lygus hesperus.</title>
        <authorList>
            <person name="Tassone E.E."/>
            <person name="Geib S.M."/>
            <person name="Hall B."/>
            <person name="Fabrick J.A."/>
            <person name="Brent C.S."/>
            <person name="Hull J.J."/>
        </authorList>
    </citation>
    <scope>NUCLEOTIDE SEQUENCE</scope>
</reference>
<dbReference type="PANTHER" id="PTHR23053:SF0">
    <property type="entry name" value="HYDROCEPHALUS-INDUCING PROTEIN HOMOLOG"/>
    <property type="match status" value="1"/>
</dbReference>
<dbReference type="GO" id="GO:0005930">
    <property type="term" value="C:axoneme"/>
    <property type="evidence" value="ECO:0007669"/>
    <property type="project" value="TreeGrafter"/>
</dbReference>
<evidence type="ECO:0000313" key="3">
    <source>
        <dbReference type="EMBL" id="JAQ04642.1"/>
    </source>
</evidence>
<dbReference type="InterPro" id="IPR033305">
    <property type="entry name" value="Hydin-like"/>
</dbReference>
<dbReference type="EMBL" id="GDHC01013987">
    <property type="protein sequence ID" value="JAQ04642.1"/>
    <property type="molecule type" value="Transcribed_RNA"/>
</dbReference>
<gene>
    <name evidence="3" type="primary">HYDIN_6</name>
    <name evidence="2" type="ORF">CM83_28758</name>
    <name evidence="3" type="ORF">g.20261</name>
</gene>
<feature type="compositionally biased region" description="Low complexity" evidence="1">
    <location>
        <begin position="144"/>
        <end position="154"/>
    </location>
</feature>
<dbReference type="PANTHER" id="PTHR23053">
    <property type="entry name" value="DLEC1 DELETED IN LUNG AND ESOPHAGEAL CANCER 1"/>
    <property type="match status" value="1"/>
</dbReference>
<reference evidence="2" key="2">
    <citation type="submission" date="2014-07" db="EMBL/GenBank/DDBJ databases">
        <authorList>
            <person name="Hull J."/>
        </authorList>
    </citation>
    <scope>NUCLEOTIDE SEQUENCE</scope>
</reference>
<protein>
    <submittedName>
        <fullName evidence="3">Hydrocephalus-inducing</fullName>
    </submittedName>
</protein>
<evidence type="ECO:0000256" key="1">
    <source>
        <dbReference type="SAM" id="MobiDB-lite"/>
    </source>
</evidence>
<evidence type="ECO:0000313" key="2">
    <source>
        <dbReference type="EMBL" id="JAG30302.1"/>
    </source>
</evidence>
<accession>A0A0A9YB47</accession>
<name>A0A0A9YB47_LYGHE</name>